<accession>A0A517P045</accession>
<protein>
    <submittedName>
        <fullName evidence="2">Cupin domain protein</fullName>
    </submittedName>
</protein>
<dbReference type="CDD" id="cd06981">
    <property type="entry name" value="cupin_reut_a1446"/>
    <property type="match status" value="1"/>
</dbReference>
<dbReference type="InterPro" id="IPR013096">
    <property type="entry name" value="Cupin_2"/>
</dbReference>
<evidence type="ECO:0000313" key="3">
    <source>
        <dbReference type="Proteomes" id="UP000319817"/>
    </source>
</evidence>
<dbReference type="SUPFAM" id="SSF51182">
    <property type="entry name" value="RmlC-like cupins"/>
    <property type="match status" value="1"/>
</dbReference>
<evidence type="ECO:0000313" key="2">
    <source>
        <dbReference type="EMBL" id="QDT12741.1"/>
    </source>
</evidence>
<dbReference type="Pfam" id="PF07883">
    <property type="entry name" value="Cupin_2"/>
    <property type="match status" value="1"/>
</dbReference>
<dbReference type="OrthoDB" id="9798585at2"/>
<proteinExistence type="predicted"/>
<dbReference type="InterPro" id="IPR014710">
    <property type="entry name" value="RmlC-like_jellyroll"/>
</dbReference>
<reference evidence="2 3" key="1">
    <citation type="submission" date="2019-02" db="EMBL/GenBank/DDBJ databases">
        <title>Deep-cultivation of Planctomycetes and their phenomic and genomic characterization uncovers novel biology.</title>
        <authorList>
            <person name="Wiegand S."/>
            <person name="Jogler M."/>
            <person name="Boedeker C."/>
            <person name="Pinto D."/>
            <person name="Vollmers J."/>
            <person name="Rivas-Marin E."/>
            <person name="Kohn T."/>
            <person name="Peeters S.H."/>
            <person name="Heuer A."/>
            <person name="Rast P."/>
            <person name="Oberbeckmann S."/>
            <person name="Bunk B."/>
            <person name="Jeske O."/>
            <person name="Meyerdierks A."/>
            <person name="Storesund J.E."/>
            <person name="Kallscheuer N."/>
            <person name="Luecker S."/>
            <person name="Lage O.M."/>
            <person name="Pohl T."/>
            <person name="Merkel B.J."/>
            <person name="Hornburger P."/>
            <person name="Mueller R.-W."/>
            <person name="Bruemmer F."/>
            <person name="Labrenz M."/>
            <person name="Spormann A.M."/>
            <person name="Op den Camp H."/>
            <person name="Overmann J."/>
            <person name="Amann R."/>
            <person name="Jetten M.S.M."/>
            <person name="Mascher T."/>
            <person name="Medema M.H."/>
            <person name="Devos D.P."/>
            <person name="Kaster A.-K."/>
            <person name="Ovreas L."/>
            <person name="Rohde M."/>
            <person name="Galperin M.Y."/>
            <person name="Jogler C."/>
        </authorList>
    </citation>
    <scope>NUCLEOTIDE SEQUENCE [LARGE SCALE GENOMIC DNA]</scope>
    <source>
        <strain evidence="2 3">K23_9</strain>
    </source>
</reference>
<keyword evidence="3" id="KW-1185">Reference proteome</keyword>
<dbReference type="Gene3D" id="2.60.120.10">
    <property type="entry name" value="Jelly Rolls"/>
    <property type="match status" value="1"/>
</dbReference>
<dbReference type="InterPro" id="IPR011051">
    <property type="entry name" value="RmlC_Cupin_sf"/>
</dbReference>
<dbReference type="AlphaFoldDB" id="A0A517P045"/>
<dbReference type="RefSeq" id="WP_145420589.1">
    <property type="nucleotide sequence ID" value="NZ_CP036526.1"/>
</dbReference>
<evidence type="ECO:0000259" key="1">
    <source>
        <dbReference type="Pfam" id="PF07883"/>
    </source>
</evidence>
<dbReference type="EMBL" id="CP036526">
    <property type="protein sequence ID" value="QDT12741.1"/>
    <property type="molecule type" value="Genomic_DNA"/>
</dbReference>
<name>A0A517P045_9BACT</name>
<dbReference type="Proteomes" id="UP000319817">
    <property type="component" value="Chromosome"/>
</dbReference>
<organism evidence="2 3">
    <name type="scientific">Stieleria marina</name>
    <dbReference type="NCBI Taxonomy" id="1930275"/>
    <lineage>
        <taxon>Bacteria</taxon>
        <taxon>Pseudomonadati</taxon>
        <taxon>Planctomycetota</taxon>
        <taxon>Planctomycetia</taxon>
        <taxon>Pirellulales</taxon>
        <taxon>Pirellulaceae</taxon>
        <taxon>Stieleria</taxon>
    </lineage>
</organism>
<gene>
    <name evidence="2" type="ORF">K239x_47530</name>
</gene>
<sequence length="121" mass="13767">MPNLFENLPESLPDELHETLASGVNLRIDRIVSPVHVADSGQATQADDDTDGWYDQEQAEWVMVLQGVATLQFQDQPQLTRLKSGDWIQIPPHRRHRVQSTSDQVPTVWLAIYYDASTTIR</sequence>
<feature type="domain" description="Cupin type-2" evidence="1">
    <location>
        <begin position="55"/>
        <end position="113"/>
    </location>
</feature>